<dbReference type="EMBL" id="BMAW01014000">
    <property type="protein sequence ID" value="GFT36979.1"/>
    <property type="molecule type" value="Genomic_DNA"/>
</dbReference>
<dbReference type="Proteomes" id="UP000887013">
    <property type="component" value="Unassembled WGS sequence"/>
</dbReference>
<sequence length="103" mass="11670">MLLAPLSTQQEFEFGRTSFTHGGPLGMGLKSVMHVCVCAKEKQNESAEGRQESNQENQNIRVIVGVCIERFFYQAEMGFLNIFSFDSGELIRHENLPIDVMWA</sequence>
<protein>
    <submittedName>
        <fullName evidence="1">Uncharacterized protein</fullName>
    </submittedName>
</protein>
<evidence type="ECO:0000313" key="2">
    <source>
        <dbReference type="Proteomes" id="UP000887013"/>
    </source>
</evidence>
<reference evidence="1" key="1">
    <citation type="submission" date="2020-08" db="EMBL/GenBank/DDBJ databases">
        <title>Multicomponent nature underlies the extraordinary mechanical properties of spider dragline silk.</title>
        <authorList>
            <person name="Kono N."/>
            <person name="Nakamura H."/>
            <person name="Mori M."/>
            <person name="Yoshida Y."/>
            <person name="Ohtoshi R."/>
            <person name="Malay A.D."/>
            <person name="Moran D.A.P."/>
            <person name="Tomita M."/>
            <person name="Numata K."/>
            <person name="Arakawa K."/>
        </authorList>
    </citation>
    <scope>NUCLEOTIDE SEQUENCE</scope>
</reference>
<evidence type="ECO:0000313" key="1">
    <source>
        <dbReference type="EMBL" id="GFT36979.1"/>
    </source>
</evidence>
<name>A0A8X6NV47_NEPPI</name>
<proteinExistence type="predicted"/>
<accession>A0A8X6NV47</accession>
<organism evidence="1 2">
    <name type="scientific">Nephila pilipes</name>
    <name type="common">Giant wood spider</name>
    <name type="synonym">Nephila maculata</name>
    <dbReference type="NCBI Taxonomy" id="299642"/>
    <lineage>
        <taxon>Eukaryota</taxon>
        <taxon>Metazoa</taxon>
        <taxon>Ecdysozoa</taxon>
        <taxon>Arthropoda</taxon>
        <taxon>Chelicerata</taxon>
        <taxon>Arachnida</taxon>
        <taxon>Araneae</taxon>
        <taxon>Araneomorphae</taxon>
        <taxon>Entelegynae</taxon>
        <taxon>Araneoidea</taxon>
        <taxon>Nephilidae</taxon>
        <taxon>Nephila</taxon>
    </lineage>
</organism>
<comment type="caution">
    <text evidence="1">The sequence shown here is derived from an EMBL/GenBank/DDBJ whole genome shotgun (WGS) entry which is preliminary data.</text>
</comment>
<gene>
    <name evidence="1" type="ORF">NPIL_91781</name>
</gene>
<keyword evidence="2" id="KW-1185">Reference proteome</keyword>
<dbReference type="AlphaFoldDB" id="A0A8X6NV47"/>